<name>A0AAD3SW92_NEPGR</name>
<dbReference type="PANTHER" id="PTHR12601:SF6">
    <property type="entry name" value="CLUSTERED MITOCHONDRIA PROTEIN HOMOLOG"/>
    <property type="match status" value="1"/>
</dbReference>
<protein>
    <submittedName>
        <fullName evidence="1">Uncharacterized protein</fullName>
    </submittedName>
</protein>
<dbReference type="PANTHER" id="PTHR12601">
    <property type="entry name" value="EUKARYOTIC TRANSLATION INITIATION FACTOR 3 SUBUNIT EIF-3"/>
    <property type="match status" value="1"/>
</dbReference>
<dbReference type="Proteomes" id="UP001279734">
    <property type="component" value="Unassembled WGS sequence"/>
</dbReference>
<keyword evidence="2" id="KW-1185">Reference proteome</keyword>
<sequence length="78" mass="8679">MFYVNSSTGNTLDPRPSKAAYEATTLIGLLQKVSAKFKKAFREILEQKASAHPFENVQSVLPPNSWLGLYPVPGNYLH</sequence>
<dbReference type="Gene3D" id="3.30.2280.10">
    <property type="entry name" value="Hypothetical protein (hspc210)"/>
    <property type="match status" value="1"/>
</dbReference>
<dbReference type="GO" id="GO:0005737">
    <property type="term" value="C:cytoplasm"/>
    <property type="evidence" value="ECO:0007669"/>
    <property type="project" value="TreeGrafter"/>
</dbReference>
<accession>A0AAD3SW92</accession>
<evidence type="ECO:0000313" key="2">
    <source>
        <dbReference type="Proteomes" id="UP001279734"/>
    </source>
</evidence>
<evidence type="ECO:0000313" key="1">
    <source>
        <dbReference type="EMBL" id="GMH19115.1"/>
    </source>
</evidence>
<dbReference type="InterPro" id="IPR023231">
    <property type="entry name" value="GSKIP_dom_sf"/>
</dbReference>
<dbReference type="SUPFAM" id="SSF103107">
    <property type="entry name" value="Hypothetical protein c14orf129, hspc210"/>
    <property type="match status" value="1"/>
</dbReference>
<dbReference type="InterPro" id="IPR027523">
    <property type="entry name" value="CLU_prot"/>
</dbReference>
<reference evidence="1" key="1">
    <citation type="submission" date="2023-05" db="EMBL/GenBank/DDBJ databases">
        <title>Nepenthes gracilis genome sequencing.</title>
        <authorList>
            <person name="Fukushima K."/>
        </authorList>
    </citation>
    <scope>NUCLEOTIDE SEQUENCE</scope>
    <source>
        <strain evidence="1">SING2019-196</strain>
    </source>
</reference>
<gene>
    <name evidence="1" type="ORF">Nepgr_020956</name>
</gene>
<dbReference type="EMBL" id="BSYO01000020">
    <property type="protein sequence ID" value="GMH19115.1"/>
    <property type="molecule type" value="Genomic_DNA"/>
</dbReference>
<comment type="caution">
    <text evidence="1">The sequence shown here is derived from an EMBL/GenBank/DDBJ whole genome shotgun (WGS) entry which is preliminary data.</text>
</comment>
<dbReference type="AlphaFoldDB" id="A0AAD3SW92"/>
<organism evidence="1 2">
    <name type="scientific">Nepenthes gracilis</name>
    <name type="common">Slender pitcher plant</name>
    <dbReference type="NCBI Taxonomy" id="150966"/>
    <lineage>
        <taxon>Eukaryota</taxon>
        <taxon>Viridiplantae</taxon>
        <taxon>Streptophyta</taxon>
        <taxon>Embryophyta</taxon>
        <taxon>Tracheophyta</taxon>
        <taxon>Spermatophyta</taxon>
        <taxon>Magnoliopsida</taxon>
        <taxon>eudicotyledons</taxon>
        <taxon>Gunneridae</taxon>
        <taxon>Pentapetalae</taxon>
        <taxon>Caryophyllales</taxon>
        <taxon>Nepenthaceae</taxon>
        <taxon>Nepenthes</taxon>
    </lineage>
</organism>
<proteinExistence type="predicted"/>